<dbReference type="PANTHER" id="PTHR35464">
    <property type="entry name" value="OS06G0115200 PROTEIN"/>
    <property type="match status" value="1"/>
</dbReference>
<feature type="region of interest" description="Disordered" evidence="1">
    <location>
        <begin position="510"/>
        <end position="583"/>
    </location>
</feature>
<feature type="compositionally biased region" description="Basic and acidic residues" evidence="1">
    <location>
        <begin position="525"/>
        <end position="539"/>
    </location>
</feature>
<protein>
    <submittedName>
        <fullName evidence="4">Uncharacterized protein</fullName>
    </submittedName>
</protein>
<organism evidence="4 5">
    <name type="scientific">Colocasia esculenta</name>
    <name type="common">Wild taro</name>
    <name type="synonym">Arum esculentum</name>
    <dbReference type="NCBI Taxonomy" id="4460"/>
    <lineage>
        <taxon>Eukaryota</taxon>
        <taxon>Viridiplantae</taxon>
        <taxon>Streptophyta</taxon>
        <taxon>Embryophyta</taxon>
        <taxon>Tracheophyta</taxon>
        <taxon>Spermatophyta</taxon>
        <taxon>Magnoliopsida</taxon>
        <taxon>Liliopsida</taxon>
        <taxon>Araceae</taxon>
        <taxon>Aroideae</taxon>
        <taxon>Colocasieae</taxon>
        <taxon>Colocasia</taxon>
    </lineage>
</organism>
<feature type="chain" id="PRO_5032954647" evidence="3">
    <location>
        <begin position="26"/>
        <end position="625"/>
    </location>
</feature>
<evidence type="ECO:0000256" key="1">
    <source>
        <dbReference type="SAM" id="MobiDB-lite"/>
    </source>
</evidence>
<dbReference type="InterPro" id="IPR045288">
    <property type="entry name" value="At1g75140-like"/>
</dbReference>
<dbReference type="PANTHER" id="PTHR35464:SF1">
    <property type="entry name" value="OS06G0115200 PROTEIN"/>
    <property type="match status" value="1"/>
</dbReference>
<keyword evidence="5" id="KW-1185">Reference proteome</keyword>
<feature type="compositionally biased region" description="Low complexity" evidence="1">
    <location>
        <begin position="561"/>
        <end position="570"/>
    </location>
</feature>
<dbReference type="EMBL" id="NMUH01001398">
    <property type="protein sequence ID" value="MQL91997.1"/>
    <property type="molecule type" value="Genomic_DNA"/>
</dbReference>
<reference evidence="4" key="1">
    <citation type="submission" date="2017-07" db="EMBL/GenBank/DDBJ databases">
        <title>Taro Niue Genome Assembly and Annotation.</title>
        <authorList>
            <person name="Atibalentja N."/>
            <person name="Keating K."/>
            <person name="Fields C.J."/>
        </authorList>
    </citation>
    <scope>NUCLEOTIDE SEQUENCE</scope>
    <source>
        <strain evidence="4">Niue_2</strain>
        <tissue evidence="4">Leaf</tissue>
    </source>
</reference>
<dbReference type="Proteomes" id="UP000652761">
    <property type="component" value="Unassembled WGS sequence"/>
</dbReference>
<feature type="transmembrane region" description="Helical" evidence="2">
    <location>
        <begin position="473"/>
        <end position="494"/>
    </location>
</feature>
<name>A0A843VBT7_COLES</name>
<evidence type="ECO:0000256" key="3">
    <source>
        <dbReference type="SAM" id="SignalP"/>
    </source>
</evidence>
<feature type="compositionally biased region" description="Polar residues" evidence="1">
    <location>
        <begin position="510"/>
        <end position="523"/>
    </location>
</feature>
<keyword evidence="2" id="KW-1133">Transmembrane helix</keyword>
<keyword evidence="2" id="KW-0812">Transmembrane</keyword>
<evidence type="ECO:0000313" key="4">
    <source>
        <dbReference type="EMBL" id="MQL91997.1"/>
    </source>
</evidence>
<dbReference type="OrthoDB" id="2018951at2759"/>
<dbReference type="AlphaFoldDB" id="A0A843VBT7"/>
<evidence type="ECO:0000313" key="5">
    <source>
        <dbReference type="Proteomes" id="UP000652761"/>
    </source>
</evidence>
<keyword evidence="2" id="KW-0472">Membrane</keyword>
<sequence>MATASLDKGAAFVLLFLLLCHPSAAAEPDVGGCAGEVAVAALDRQGDQLVRLESLVESLSAAVSRLESAVSECTRSRGAVTELTQPGSAAGEEAALRRRGGVAVTRHRKSWSERFQFVAAARLDTEATAAAVLPHLGHDGAAKYFAVGDALGRAFVLSSAGDVLVELPPPTSSPAAAPVTAMLAYSLPRRNESLLLIGHGDGSVVAHRLWESAATGDDWPTLALAGSRAFVDGDRDSPAVLGLEIHQVGRVRYVIASDGAGRIRVFTENGTLYGTAAASSRPLAFVKHRLLFLTETGAGSLDLRTMAVRETDCDGLNGTHRAKGFAFDVSERSKAYGFTTGGQLITVVVLGDAAGVKCRVRVVRKSEINKPVAVLAIKGYFLAITQEKVFVYNVSSHYYGRAGAPRPLFFATLEEIKLLFLDPRRTAEDGEMRPGTPLIAGDREKLLILGLGSGHVGVYRTNLPVYRAETNTVLWSSPALVFLLLLIGIWHFYVKKRDVLGLTQDEVFNPSTAASSGRMSTVVSGDRDRERDRDRDRSFGDGSIGSDLRDIRGGPLRGPPRRYISPPSRYTGGPAVSFRPGATDSTFRGVVDLKYRGQRAEPPGFPKRREPIPTSSQAIVDDHVD</sequence>
<accession>A0A843VBT7</accession>
<proteinExistence type="predicted"/>
<gene>
    <name evidence="4" type="ORF">Taro_024610</name>
</gene>
<feature type="signal peptide" evidence="3">
    <location>
        <begin position="1"/>
        <end position="25"/>
    </location>
</feature>
<evidence type="ECO:0000256" key="2">
    <source>
        <dbReference type="SAM" id="Phobius"/>
    </source>
</evidence>
<feature type="region of interest" description="Disordered" evidence="1">
    <location>
        <begin position="595"/>
        <end position="625"/>
    </location>
</feature>
<comment type="caution">
    <text evidence="4">The sequence shown here is derived from an EMBL/GenBank/DDBJ whole genome shotgun (WGS) entry which is preliminary data.</text>
</comment>
<keyword evidence="3" id="KW-0732">Signal</keyword>